<protein>
    <recommendedName>
        <fullName evidence="4">Retrotransposon gag domain-containing protein</fullName>
    </recommendedName>
</protein>
<dbReference type="EMBL" id="JARQWQ010000031">
    <property type="protein sequence ID" value="KAK2561749.1"/>
    <property type="molecule type" value="Genomic_DNA"/>
</dbReference>
<evidence type="ECO:0000313" key="3">
    <source>
        <dbReference type="Proteomes" id="UP001249851"/>
    </source>
</evidence>
<name>A0AAD9QI43_ACRCE</name>
<reference evidence="2" key="1">
    <citation type="journal article" date="2023" name="G3 (Bethesda)">
        <title>Whole genome assembly and annotation of the endangered Caribbean coral Acropora cervicornis.</title>
        <authorList>
            <person name="Selwyn J.D."/>
            <person name="Vollmer S.V."/>
        </authorList>
    </citation>
    <scope>NUCLEOTIDE SEQUENCE</scope>
    <source>
        <strain evidence="2">K2</strain>
    </source>
</reference>
<sequence>MATGGAITEAAPETSPPPYTQIFMPPSNLPPLKALVLDDNIATNWKAWKKVWSRYEIATGISKQESLVRVSTFLSVIGKDTTKAYDAFEWGEAEDETNIEHVLAKFDAYCEPRTQVIYERYRFNNRKQEPGKNIVAYLTELRTIAKNCQQEETTPEEILRDRIVLGIRDDKMCERLLRYNDLTLQKAGSKSNRSSMPSRGTCGRRGTSHAKKKCPAFGQKCHQCGYMNHYQSLCRRKTVASVHIDDGTDQYEISTVGEQPSCVNKALVNLYVNRQ</sequence>
<gene>
    <name evidence="2" type="ORF">P5673_015129</name>
</gene>
<feature type="region of interest" description="Disordered" evidence="1">
    <location>
        <begin position="1"/>
        <end position="21"/>
    </location>
</feature>
<feature type="compositionally biased region" description="Polar residues" evidence="1">
    <location>
        <begin position="188"/>
        <end position="198"/>
    </location>
</feature>
<evidence type="ECO:0000256" key="1">
    <source>
        <dbReference type="SAM" id="MobiDB-lite"/>
    </source>
</evidence>
<comment type="caution">
    <text evidence="2">The sequence shown here is derived from an EMBL/GenBank/DDBJ whole genome shotgun (WGS) entry which is preliminary data.</text>
</comment>
<keyword evidence="3" id="KW-1185">Reference proteome</keyword>
<proteinExistence type="predicted"/>
<evidence type="ECO:0008006" key="4">
    <source>
        <dbReference type="Google" id="ProtNLM"/>
    </source>
</evidence>
<dbReference type="Proteomes" id="UP001249851">
    <property type="component" value="Unassembled WGS sequence"/>
</dbReference>
<dbReference type="PANTHER" id="PTHR33198">
    <property type="entry name" value="ANK_REP_REGION DOMAIN-CONTAINING PROTEIN-RELATED"/>
    <property type="match status" value="1"/>
</dbReference>
<reference evidence="2" key="2">
    <citation type="journal article" date="2023" name="Science">
        <title>Genomic signatures of disease resistance in endangered staghorn corals.</title>
        <authorList>
            <person name="Vollmer S.V."/>
            <person name="Selwyn J.D."/>
            <person name="Despard B.A."/>
            <person name="Roesel C.L."/>
        </authorList>
    </citation>
    <scope>NUCLEOTIDE SEQUENCE</scope>
    <source>
        <strain evidence="2">K2</strain>
    </source>
</reference>
<dbReference type="AlphaFoldDB" id="A0AAD9QI43"/>
<accession>A0AAD9QI43</accession>
<evidence type="ECO:0000313" key="2">
    <source>
        <dbReference type="EMBL" id="KAK2561749.1"/>
    </source>
</evidence>
<organism evidence="2 3">
    <name type="scientific">Acropora cervicornis</name>
    <name type="common">Staghorn coral</name>
    <dbReference type="NCBI Taxonomy" id="6130"/>
    <lineage>
        <taxon>Eukaryota</taxon>
        <taxon>Metazoa</taxon>
        <taxon>Cnidaria</taxon>
        <taxon>Anthozoa</taxon>
        <taxon>Hexacorallia</taxon>
        <taxon>Scleractinia</taxon>
        <taxon>Astrocoeniina</taxon>
        <taxon>Acroporidae</taxon>
        <taxon>Acropora</taxon>
    </lineage>
</organism>
<feature type="region of interest" description="Disordered" evidence="1">
    <location>
        <begin position="188"/>
        <end position="209"/>
    </location>
</feature>